<comment type="caution">
    <text evidence="2">The sequence shown here is derived from an EMBL/GenBank/DDBJ whole genome shotgun (WGS) entry which is preliminary data.</text>
</comment>
<dbReference type="PROSITE" id="PS50022">
    <property type="entry name" value="FA58C_3"/>
    <property type="match status" value="1"/>
</dbReference>
<evidence type="ECO:0000313" key="2">
    <source>
        <dbReference type="EMBL" id="CAG8559875.1"/>
    </source>
</evidence>
<evidence type="ECO:0000313" key="3">
    <source>
        <dbReference type="Proteomes" id="UP000789739"/>
    </source>
</evidence>
<evidence type="ECO:0000259" key="1">
    <source>
        <dbReference type="PROSITE" id="PS50022"/>
    </source>
</evidence>
<feature type="domain" description="F5/8 type C" evidence="1">
    <location>
        <begin position="1"/>
        <end position="44"/>
    </location>
</feature>
<name>A0A9N9FVU5_9GLOM</name>
<accession>A0A9N9FVU5</accession>
<dbReference type="AlphaFoldDB" id="A0A9N9FVU5"/>
<organism evidence="2 3">
    <name type="scientific">Paraglomus brasilianum</name>
    <dbReference type="NCBI Taxonomy" id="144538"/>
    <lineage>
        <taxon>Eukaryota</taxon>
        <taxon>Fungi</taxon>
        <taxon>Fungi incertae sedis</taxon>
        <taxon>Mucoromycota</taxon>
        <taxon>Glomeromycotina</taxon>
        <taxon>Glomeromycetes</taxon>
        <taxon>Paraglomerales</taxon>
        <taxon>Paraglomeraceae</taxon>
        <taxon>Paraglomus</taxon>
    </lineage>
</organism>
<dbReference type="EMBL" id="CAJVPI010000654">
    <property type="protein sequence ID" value="CAG8559875.1"/>
    <property type="molecule type" value="Genomic_DNA"/>
</dbReference>
<proteinExistence type="predicted"/>
<gene>
    <name evidence="2" type="ORF">PBRASI_LOCUS5533</name>
</gene>
<dbReference type="Proteomes" id="UP000789739">
    <property type="component" value="Unassembled WGS sequence"/>
</dbReference>
<keyword evidence="3" id="KW-1185">Reference proteome</keyword>
<sequence>MVVDKEHIEILCQVILEADGFLNPKDIATKFRIAVERDGYKWKK</sequence>
<reference evidence="2" key="1">
    <citation type="submission" date="2021-06" db="EMBL/GenBank/DDBJ databases">
        <authorList>
            <person name="Kallberg Y."/>
            <person name="Tangrot J."/>
            <person name="Rosling A."/>
        </authorList>
    </citation>
    <scope>NUCLEOTIDE SEQUENCE</scope>
    <source>
        <strain evidence="2">BR232B</strain>
    </source>
</reference>
<protein>
    <submittedName>
        <fullName evidence="2">7545_t:CDS:1</fullName>
    </submittedName>
</protein>
<dbReference type="InterPro" id="IPR000421">
    <property type="entry name" value="FA58C"/>
</dbReference>